<protein>
    <submittedName>
        <fullName evidence="1">Uncharacterized protein</fullName>
    </submittedName>
</protein>
<dbReference type="EMBL" id="CP016809">
    <property type="protein sequence ID" value="ANY73455.1"/>
    <property type="molecule type" value="Genomic_DNA"/>
</dbReference>
<accession>A0A1B2E0H4</accession>
<name>A0A1B2E0H4_9BACL</name>
<evidence type="ECO:0000313" key="1">
    <source>
        <dbReference type="EMBL" id="ANY73455.1"/>
    </source>
</evidence>
<gene>
    <name evidence="1" type="ORF">BBD41_13155</name>
</gene>
<organism evidence="1">
    <name type="scientific">Paenibacillus ihbetae</name>
    <dbReference type="NCBI Taxonomy" id="1870820"/>
    <lineage>
        <taxon>Bacteria</taxon>
        <taxon>Bacillati</taxon>
        <taxon>Bacillota</taxon>
        <taxon>Bacilli</taxon>
        <taxon>Bacillales</taxon>
        <taxon>Paenibacillaceae</taxon>
        <taxon>Paenibacillus</taxon>
    </lineage>
</organism>
<proteinExistence type="predicted"/>
<dbReference type="AlphaFoldDB" id="A0A1B2E0H4"/>
<sequence length="145" mass="15706">MLPDFKGERAAPPPIYAPVAGEKVCSPATWVSHGSTKAKPGLLQRQEPGFFWRRGKGLWLHSLASRGAVRISAPVAVKIGKLEWSRQRILPDFKGERIAPPPIYAPVAGEEVCSKALVGVPWKRKGKAQLSCKGRSRASWGEGVG</sequence>
<reference evidence="1" key="1">
    <citation type="submission" date="2016-08" db="EMBL/GenBank/DDBJ databases">
        <title>Complete Genome Seqeunce of Paenibacillus sp. nov. IHBB 9852 from high altitute lake of Indian trans-Himalayas.</title>
        <authorList>
            <person name="Kiran S."/>
            <person name="Swarnkar M.K."/>
            <person name="Rana A."/>
            <person name="Tewari R."/>
            <person name="Gulati A."/>
        </authorList>
    </citation>
    <scope>NUCLEOTIDE SEQUENCE [LARGE SCALE GENOMIC DNA]</scope>
    <source>
        <strain evidence="1">IHBB 9852</strain>
    </source>
</reference>
<dbReference type="KEGG" id="pib:BBD41_13155"/>